<keyword evidence="4" id="KW-1185">Reference proteome</keyword>
<dbReference type="SUPFAM" id="SSF53474">
    <property type="entry name" value="alpha/beta-Hydrolases"/>
    <property type="match status" value="1"/>
</dbReference>
<dbReference type="InterPro" id="IPR017395">
    <property type="entry name" value="Chlorophyllase-like"/>
</dbReference>
<evidence type="ECO:0000313" key="3">
    <source>
        <dbReference type="EMBL" id="NGZ83481.1"/>
    </source>
</evidence>
<dbReference type="InterPro" id="IPR029058">
    <property type="entry name" value="AB_hydrolase_fold"/>
</dbReference>
<dbReference type="PROSITE" id="PS50005">
    <property type="entry name" value="TPR"/>
    <property type="match status" value="1"/>
</dbReference>
<accession>A0ABX0FG11</accession>
<dbReference type="Gene3D" id="1.25.40.10">
    <property type="entry name" value="Tetratricopeptide repeat domain"/>
    <property type="match status" value="1"/>
</dbReference>
<dbReference type="SUPFAM" id="SSF48452">
    <property type="entry name" value="TPR-like"/>
    <property type="match status" value="1"/>
</dbReference>
<feature type="repeat" description="TPR" evidence="2">
    <location>
        <begin position="425"/>
        <end position="458"/>
    </location>
</feature>
<reference evidence="4" key="1">
    <citation type="submission" date="2023-07" db="EMBL/GenBank/DDBJ databases">
        <title>Duganella aceri sp. nov., isolated from tree sap.</title>
        <authorList>
            <person name="Kim I.S."/>
        </authorList>
    </citation>
    <scope>NUCLEOTIDE SEQUENCE [LARGE SCALE GENOMIC DNA]</scope>
    <source>
        <strain evidence="4">SAP-35</strain>
    </source>
</reference>
<name>A0ABX0FG11_9BURK</name>
<sequence length="510" mass="55099">MALWAAVCTSSAANFSSPNAPGTYGVGFRVAQQYDHARVFRQKTDLTSGAPATGERARPLQTLIWYPSKKTAGKQLRYGDYLRSAATETTFARTDAEVGQDVATGLSDNYANLNADQSRSETGQTMLAVRDAAPAAGKFPVVIYAPGSSSAAHENADLCEYLASQGYIVLASASMGVNTRGMTIDLEGGEAQAADISFLAGYAAALPQADGSRIAVVGYSFGGLANVLAAARDDRIGALVGLDGSVRYFPAIVQAATYATPERLALPMLYLGGKPSTAEAMNRNKQIPSYSLLNQMKYSDLYNVTMYTMEHAAFQSESLRLGPEQRFGDYTRDEAALAYGWMEKYVLAFLDAYLKNDAPALKFLNSAPKANGVPPHLLSVDVHRAEGTPPTLATLAGEFASRKHANLAEAYGGMSKSAPGFKPAERALISWGEPFLEQKRYREAIEIFELTNALYPDSGRAAFYLALAYDRNKDNARAIASYQRMLGFWPDMTEAKQSITRLRSEAQGKQ</sequence>
<proteinExistence type="predicted"/>
<dbReference type="EMBL" id="JAADJT010000001">
    <property type="protein sequence ID" value="NGZ83481.1"/>
    <property type="molecule type" value="Genomic_DNA"/>
</dbReference>
<evidence type="ECO:0000256" key="2">
    <source>
        <dbReference type="PROSITE-ProRule" id="PRU00339"/>
    </source>
</evidence>
<dbReference type="Proteomes" id="UP000666369">
    <property type="component" value="Unassembled WGS sequence"/>
</dbReference>
<dbReference type="InterPro" id="IPR019734">
    <property type="entry name" value="TPR_rpt"/>
</dbReference>
<comment type="caution">
    <text evidence="3">The sequence shown here is derived from an EMBL/GenBank/DDBJ whole genome shotgun (WGS) entry which is preliminary data.</text>
</comment>
<keyword evidence="2" id="KW-0802">TPR repeat</keyword>
<dbReference type="RefSeq" id="WP_166098888.1">
    <property type="nucleotide sequence ID" value="NZ_JAADJT010000001.1"/>
</dbReference>
<dbReference type="Pfam" id="PF07224">
    <property type="entry name" value="Chlorophyllase"/>
    <property type="match status" value="1"/>
</dbReference>
<organism evidence="3 4">
    <name type="scientific">Duganella aceris</name>
    <dbReference type="NCBI Taxonomy" id="2703883"/>
    <lineage>
        <taxon>Bacteria</taxon>
        <taxon>Pseudomonadati</taxon>
        <taxon>Pseudomonadota</taxon>
        <taxon>Betaproteobacteria</taxon>
        <taxon>Burkholderiales</taxon>
        <taxon>Oxalobacteraceae</taxon>
        <taxon>Telluria group</taxon>
        <taxon>Duganella</taxon>
    </lineage>
</organism>
<gene>
    <name evidence="3" type="ORF">GW587_04285</name>
</gene>
<evidence type="ECO:0000256" key="1">
    <source>
        <dbReference type="ARBA" id="ARBA00022801"/>
    </source>
</evidence>
<dbReference type="InterPro" id="IPR050261">
    <property type="entry name" value="FrsA_esterase"/>
</dbReference>
<dbReference type="Gene3D" id="3.40.50.1820">
    <property type="entry name" value="alpha/beta hydrolase"/>
    <property type="match status" value="2"/>
</dbReference>
<dbReference type="PANTHER" id="PTHR22946:SF9">
    <property type="entry name" value="POLYKETIDE TRANSFERASE AF380"/>
    <property type="match status" value="1"/>
</dbReference>
<protein>
    <submittedName>
        <fullName evidence="3">Tetratricopeptide repeat protein</fullName>
    </submittedName>
</protein>
<evidence type="ECO:0000313" key="4">
    <source>
        <dbReference type="Proteomes" id="UP000666369"/>
    </source>
</evidence>
<dbReference type="InterPro" id="IPR011990">
    <property type="entry name" value="TPR-like_helical_dom_sf"/>
</dbReference>
<dbReference type="PANTHER" id="PTHR22946">
    <property type="entry name" value="DIENELACTONE HYDROLASE DOMAIN-CONTAINING PROTEIN-RELATED"/>
    <property type="match status" value="1"/>
</dbReference>
<keyword evidence="1" id="KW-0378">Hydrolase</keyword>